<keyword evidence="6 9" id="KW-0812">Transmembrane</keyword>
<dbReference type="GO" id="GO:0016020">
    <property type="term" value="C:membrane"/>
    <property type="evidence" value="ECO:0007669"/>
    <property type="project" value="UniProtKB-SubCell"/>
</dbReference>
<proteinExistence type="predicted"/>
<keyword evidence="7 9" id="KW-1133">Transmembrane helix</keyword>
<dbReference type="Pfam" id="PF13641">
    <property type="entry name" value="Glyco_tranf_2_3"/>
    <property type="match status" value="1"/>
</dbReference>
<protein>
    <submittedName>
        <fullName evidence="10">Glycosyltransferase</fullName>
    </submittedName>
</protein>
<gene>
    <name evidence="10" type="ORF">ENV54_05045</name>
</gene>
<comment type="caution">
    <text evidence="10">The sequence shown here is derived from an EMBL/GenBank/DDBJ whole genome shotgun (WGS) entry which is preliminary data.</text>
</comment>
<evidence type="ECO:0000256" key="6">
    <source>
        <dbReference type="ARBA" id="ARBA00022692"/>
    </source>
</evidence>
<evidence type="ECO:0000256" key="5">
    <source>
        <dbReference type="ARBA" id="ARBA00022679"/>
    </source>
</evidence>
<feature type="transmembrane region" description="Helical" evidence="9">
    <location>
        <begin position="282"/>
        <end position="304"/>
    </location>
</feature>
<dbReference type="PANTHER" id="PTHR12726:SF0">
    <property type="entry name" value="CERAMIDE GLUCOSYLTRANSFERASE"/>
    <property type="match status" value="1"/>
</dbReference>
<organism evidence="10">
    <name type="scientific">Desulfomonile tiedjei</name>
    <dbReference type="NCBI Taxonomy" id="2358"/>
    <lineage>
        <taxon>Bacteria</taxon>
        <taxon>Pseudomonadati</taxon>
        <taxon>Thermodesulfobacteriota</taxon>
        <taxon>Desulfomonilia</taxon>
        <taxon>Desulfomonilales</taxon>
        <taxon>Desulfomonilaceae</taxon>
        <taxon>Desulfomonile</taxon>
    </lineage>
</organism>
<dbReference type="InterPro" id="IPR029044">
    <property type="entry name" value="Nucleotide-diphossugar_trans"/>
</dbReference>
<reference evidence="10" key="1">
    <citation type="journal article" date="2020" name="mSystems">
        <title>Genome- and Community-Level Interaction Insights into Carbon Utilization and Element Cycling Functions of Hydrothermarchaeota in Hydrothermal Sediment.</title>
        <authorList>
            <person name="Zhou Z."/>
            <person name="Liu Y."/>
            <person name="Xu W."/>
            <person name="Pan J."/>
            <person name="Luo Z.H."/>
            <person name="Li M."/>
        </authorList>
    </citation>
    <scope>NUCLEOTIDE SEQUENCE [LARGE SCALE GENOMIC DNA]</scope>
    <source>
        <strain evidence="10">SpSt-769</strain>
    </source>
</reference>
<comment type="pathway">
    <text evidence="2">Lipid metabolism; sphingolipid metabolism.</text>
</comment>
<evidence type="ECO:0000256" key="8">
    <source>
        <dbReference type="ARBA" id="ARBA00023136"/>
    </source>
</evidence>
<dbReference type="GO" id="GO:0008120">
    <property type="term" value="F:ceramide glucosyltransferase activity"/>
    <property type="evidence" value="ECO:0007669"/>
    <property type="project" value="TreeGrafter"/>
</dbReference>
<name>A0A7C4ARA4_9BACT</name>
<dbReference type="EMBL" id="DTGT01000157">
    <property type="protein sequence ID" value="HGH60648.1"/>
    <property type="molecule type" value="Genomic_DNA"/>
</dbReference>
<dbReference type="GO" id="GO:0006679">
    <property type="term" value="P:glucosylceramide biosynthetic process"/>
    <property type="evidence" value="ECO:0007669"/>
    <property type="project" value="TreeGrafter"/>
</dbReference>
<evidence type="ECO:0000256" key="1">
    <source>
        <dbReference type="ARBA" id="ARBA00004141"/>
    </source>
</evidence>
<sequence>MQLIEYLHIMSIAAFALAAPAYILLYTGLIKVWIAFRKRKVSQDSHHTPPIEIIVPVKGTNADQRNALRSLLEQEYPSYTVTLVLESEHDFASSIIDQLCMEYSHARKLIAGIADGCGQKNHNLVYAVSNLQSETEIVVFCDSTNVAPPEWLRRFTEILRSGESEVVTTFRRFFPRPQNIAGVSQAMYGVVVLLLASVAPKPWGGGSAIRRCTLERLPIRDVWSKTVVDDLVLGNLLSRAGVKVSFDPKNLLISPLTQHSLRSLLGYLDRQIMFPKFTNHEIWGALLVLYVNLAIAIPLALWQGIRLFLDYPNNDVLQYAGLGLVGGMILLMLLTRKLVTPHIAVGAWLLSLFPLLFTGAFIFLRSIFRGFIDWHGRRYWCGKEGVVTRVEELKD</sequence>
<evidence type="ECO:0000256" key="3">
    <source>
        <dbReference type="ARBA" id="ARBA00004991"/>
    </source>
</evidence>
<keyword evidence="4" id="KW-0328">Glycosyltransferase</keyword>
<evidence type="ECO:0000313" key="10">
    <source>
        <dbReference type="EMBL" id="HGH60648.1"/>
    </source>
</evidence>
<dbReference type="AlphaFoldDB" id="A0A7C4ARA4"/>
<dbReference type="SUPFAM" id="SSF53448">
    <property type="entry name" value="Nucleotide-diphospho-sugar transferases"/>
    <property type="match status" value="1"/>
</dbReference>
<feature type="transmembrane region" description="Helical" evidence="9">
    <location>
        <begin position="347"/>
        <end position="368"/>
    </location>
</feature>
<evidence type="ECO:0000256" key="4">
    <source>
        <dbReference type="ARBA" id="ARBA00022676"/>
    </source>
</evidence>
<dbReference type="InterPro" id="IPR025993">
    <property type="entry name" value="Ceramide_glucosylTrfase"/>
</dbReference>
<accession>A0A7C4ARA4</accession>
<comment type="subcellular location">
    <subcellularLocation>
        <location evidence="1">Membrane</location>
        <topology evidence="1">Multi-pass membrane protein</topology>
    </subcellularLocation>
</comment>
<feature type="transmembrane region" description="Helical" evidence="9">
    <location>
        <begin position="316"/>
        <end position="335"/>
    </location>
</feature>
<comment type="pathway">
    <text evidence="3">Sphingolipid metabolism.</text>
</comment>
<evidence type="ECO:0000256" key="7">
    <source>
        <dbReference type="ARBA" id="ARBA00022989"/>
    </source>
</evidence>
<evidence type="ECO:0000256" key="2">
    <source>
        <dbReference type="ARBA" id="ARBA00004760"/>
    </source>
</evidence>
<dbReference type="Gene3D" id="3.90.550.10">
    <property type="entry name" value="Spore Coat Polysaccharide Biosynthesis Protein SpsA, Chain A"/>
    <property type="match status" value="1"/>
</dbReference>
<feature type="transmembrane region" description="Helical" evidence="9">
    <location>
        <begin position="6"/>
        <end position="30"/>
    </location>
</feature>
<dbReference type="PANTHER" id="PTHR12726">
    <property type="entry name" value="CERAMIDE GLUCOSYLTRANSFERASE"/>
    <property type="match status" value="1"/>
</dbReference>
<keyword evidence="5 10" id="KW-0808">Transferase</keyword>
<keyword evidence="8 9" id="KW-0472">Membrane</keyword>
<evidence type="ECO:0000256" key="9">
    <source>
        <dbReference type="SAM" id="Phobius"/>
    </source>
</evidence>